<dbReference type="SUPFAM" id="SSF52777">
    <property type="entry name" value="CoA-dependent acyltransferases"/>
    <property type="match status" value="1"/>
</dbReference>
<gene>
    <name evidence="9" type="primary">LOC120272546</name>
</gene>
<evidence type="ECO:0000256" key="4">
    <source>
        <dbReference type="ARBA" id="ARBA00022679"/>
    </source>
</evidence>
<dbReference type="GO" id="GO:0004144">
    <property type="term" value="F:diacylglycerol O-acyltransferase activity"/>
    <property type="evidence" value="ECO:0007669"/>
    <property type="project" value="UniProtKB-EC"/>
</dbReference>
<evidence type="ECO:0000313" key="9">
    <source>
        <dbReference type="RefSeq" id="XP_039135319.1"/>
    </source>
</evidence>
<comment type="pathway">
    <text evidence="2">Lipid metabolism.</text>
</comment>
<evidence type="ECO:0000256" key="2">
    <source>
        <dbReference type="ARBA" id="ARBA00005189"/>
    </source>
</evidence>
<sequence>MADEEPVSPTGQYMSSSVLNVAFLVVFETLMPIHDSQAITALQSIFLPINPRFSSIMVRDEHGVQKWRKVEVKLEEHLKVPVFPQGLEQYDECLQDYMSSISMEPLTFSKPLWDLSIIKYPTSSAAGTFVFRLHHALGDGYSLMAALFACLKRTDDPSLPLTFLLLLRRKGCHQEEDGGVYFMSF</sequence>
<dbReference type="RefSeq" id="XP_039135319.1">
    <property type="nucleotide sequence ID" value="XM_039279385.1"/>
</dbReference>
<evidence type="ECO:0000259" key="7">
    <source>
        <dbReference type="Pfam" id="PF03007"/>
    </source>
</evidence>
<dbReference type="PANTHER" id="PTHR31650:SF34">
    <property type="entry name" value="O-ACYLTRANSFERASE WSD1-LIKE ISOFORM X1"/>
    <property type="match status" value="1"/>
</dbReference>
<dbReference type="GO" id="GO:0019432">
    <property type="term" value="P:triglyceride biosynthetic process"/>
    <property type="evidence" value="ECO:0007669"/>
    <property type="project" value="TreeGrafter"/>
</dbReference>
<organism evidence="8 9">
    <name type="scientific">Dioscorea cayennensis subsp. rotundata</name>
    <name type="common">White Guinea yam</name>
    <name type="synonym">Dioscorea rotundata</name>
    <dbReference type="NCBI Taxonomy" id="55577"/>
    <lineage>
        <taxon>Eukaryota</taxon>
        <taxon>Viridiplantae</taxon>
        <taxon>Streptophyta</taxon>
        <taxon>Embryophyta</taxon>
        <taxon>Tracheophyta</taxon>
        <taxon>Spermatophyta</taxon>
        <taxon>Magnoliopsida</taxon>
        <taxon>Liliopsida</taxon>
        <taxon>Dioscoreales</taxon>
        <taxon>Dioscoreaceae</taxon>
        <taxon>Dioscorea</taxon>
    </lineage>
</organism>
<keyword evidence="4" id="KW-0808">Transferase</keyword>
<dbReference type="GO" id="GO:0005886">
    <property type="term" value="C:plasma membrane"/>
    <property type="evidence" value="ECO:0007669"/>
    <property type="project" value="TreeGrafter"/>
</dbReference>
<proteinExistence type="predicted"/>
<dbReference type="InterPro" id="IPR045034">
    <property type="entry name" value="O-acyltransferase_WSD1-like"/>
</dbReference>
<dbReference type="Proteomes" id="UP001515500">
    <property type="component" value="Chromosome 11"/>
</dbReference>
<dbReference type="PANTHER" id="PTHR31650">
    <property type="entry name" value="O-ACYLTRANSFERASE (WSD1-LIKE) FAMILY PROTEIN"/>
    <property type="match status" value="1"/>
</dbReference>
<comment type="catalytic activity">
    <reaction evidence="6">
        <text>an acyl-CoA + a 1,2-diacyl-sn-glycerol = a triacyl-sn-glycerol + CoA</text>
        <dbReference type="Rhea" id="RHEA:10868"/>
        <dbReference type="ChEBI" id="CHEBI:17815"/>
        <dbReference type="ChEBI" id="CHEBI:57287"/>
        <dbReference type="ChEBI" id="CHEBI:58342"/>
        <dbReference type="ChEBI" id="CHEBI:64615"/>
        <dbReference type="EC" id="2.3.1.20"/>
    </reaction>
</comment>
<evidence type="ECO:0000256" key="1">
    <source>
        <dbReference type="ARBA" id="ARBA00004771"/>
    </source>
</evidence>
<keyword evidence="8" id="KW-1185">Reference proteome</keyword>
<dbReference type="Pfam" id="PF03007">
    <property type="entry name" value="WS_DGAT_cat"/>
    <property type="match status" value="1"/>
</dbReference>
<evidence type="ECO:0000256" key="3">
    <source>
        <dbReference type="ARBA" id="ARBA00013244"/>
    </source>
</evidence>
<dbReference type="InterPro" id="IPR004255">
    <property type="entry name" value="O-acyltransferase_WSD1_N"/>
</dbReference>
<keyword evidence="5" id="KW-0012">Acyltransferase</keyword>
<name>A0AB40C694_DIOCR</name>
<dbReference type="AlphaFoldDB" id="A0AB40C694"/>
<evidence type="ECO:0000313" key="8">
    <source>
        <dbReference type="Proteomes" id="UP001515500"/>
    </source>
</evidence>
<protein>
    <recommendedName>
        <fullName evidence="3">diacylglycerol O-acyltransferase</fullName>
        <ecNumber evidence="3">2.3.1.20</ecNumber>
    </recommendedName>
</protein>
<dbReference type="EC" id="2.3.1.20" evidence="3"/>
<feature type="domain" description="O-acyltransferase WSD1-like N-terminal" evidence="7">
    <location>
        <begin position="51"/>
        <end position="158"/>
    </location>
</feature>
<evidence type="ECO:0000256" key="6">
    <source>
        <dbReference type="ARBA" id="ARBA00048109"/>
    </source>
</evidence>
<dbReference type="GeneID" id="120272546"/>
<evidence type="ECO:0000256" key="5">
    <source>
        <dbReference type="ARBA" id="ARBA00023315"/>
    </source>
</evidence>
<reference evidence="9" key="1">
    <citation type="submission" date="2025-08" db="UniProtKB">
        <authorList>
            <consortium name="RefSeq"/>
        </authorList>
    </citation>
    <scope>IDENTIFICATION</scope>
</reference>
<comment type="pathway">
    <text evidence="1">Glycerolipid metabolism; triacylglycerol biosynthesis.</text>
</comment>
<accession>A0AB40C694</accession>